<dbReference type="Proteomes" id="UP000605846">
    <property type="component" value="Unassembled WGS sequence"/>
</dbReference>
<dbReference type="EMBL" id="JABAYA010000064">
    <property type="protein sequence ID" value="KAF7727143.1"/>
    <property type="molecule type" value="Genomic_DNA"/>
</dbReference>
<name>A0A8H7BU25_9FUNG</name>
<evidence type="ECO:0000313" key="1">
    <source>
        <dbReference type="EMBL" id="KAF7727143.1"/>
    </source>
</evidence>
<dbReference type="AlphaFoldDB" id="A0A8H7BU25"/>
<sequence length="190" mass="21520">MSFVITSGLSLPTQRLVVRSAVKHTTWYSTQIPKKAAGAFTQNKYIAKPLEANAMNRTLVYIGPFAETIRRYKMTASLFGICGLCSVPALLSTGQAPILSVVLVHDDVKTVERQRKRPQELKDKWIGLERITFLGRSCEDNAWLSELSDKSNKKNVLWQNRKTKTIYSLEKAVVESDPYLHTLANRLHQK</sequence>
<organism evidence="1 2">
    <name type="scientific">Apophysomyces ossiformis</name>
    <dbReference type="NCBI Taxonomy" id="679940"/>
    <lineage>
        <taxon>Eukaryota</taxon>
        <taxon>Fungi</taxon>
        <taxon>Fungi incertae sedis</taxon>
        <taxon>Mucoromycota</taxon>
        <taxon>Mucoromycotina</taxon>
        <taxon>Mucoromycetes</taxon>
        <taxon>Mucorales</taxon>
        <taxon>Mucorineae</taxon>
        <taxon>Mucoraceae</taxon>
        <taxon>Apophysomyces</taxon>
    </lineage>
</organism>
<protein>
    <submittedName>
        <fullName evidence="1">Uncharacterized protein</fullName>
    </submittedName>
</protein>
<proteinExistence type="predicted"/>
<reference evidence="1" key="1">
    <citation type="submission" date="2020-01" db="EMBL/GenBank/DDBJ databases">
        <title>Genome Sequencing of Three Apophysomyces-Like Fungal Strains Confirms a Novel Fungal Genus in the Mucoromycota with divergent Burkholderia-like Endosymbiotic Bacteria.</title>
        <authorList>
            <person name="Stajich J.E."/>
            <person name="Macias A.M."/>
            <person name="Carter-House D."/>
            <person name="Lovett B."/>
            <person name="Kasson L.R."/>
            <person name="Berry K."/>
            <person name="Grigoriev I."/>
            <person name="Chang Y."/>
            <person name="Spatafora J."/>
            <person name="Kasson M.T."/>
        </authorList>
    </citation>
    <scope>NUCLEOTIDE SEQUENCE</scope>
    <source>
        <strain evidence="1">NRRL A-21654</strain>
    </source>
</reference>
<evidence type="ECO:0000313" key="2">
    <source>
        <dbReference type="Proteomes" id="UP000605846"/>
    </source>
</evidence>
<dbReference type="OrthoDB" id="2386090at2759"/>
<keyword evidence="2" id="KW-1185">Reference proteome</keyword>
<accession>A0A8H7BU25</accession>
<comment type="caution">
    <text evidence="1">The sequence shown here is derived from an EMBL/GenBank/DDBJ whole genome shotgun (WGS) entry which is preliminary data.</text>
</comment>
<gene>
    <name evidence="1" type="ORF">EC973_008004</name>
</gene>